<reference evidence="4 5" key="1">
    <citation type="submission" date="2020-08" db="EMBL/GenBank/DDBJ databases">
        <title>Genomic Encyclopedia of Type Strains, Phase IV (KMG-V): Genome sequencing to study the core and pangenomes of soil and plant-associated prokaryotes.</title>
        <authorList>
            <person name="Whitman W."/>
        </authorList>
    </citation>
    <scope>NUCLEOTIDE SEQUENCE [LARGE SCALE GENOMIC DNA]</scope>
    <source>
        <strain evidence="4 5">JPY162</strain>
    </source>
</reference>
<evidence type="ECO:0000313" key="5">
    <source>
        <dbReference type="Proteomes" id="UP000592820"/>
    </source>
</evidence>
<feature type="region of interest" description="Disordered" evidence="1">
    <location>
        <begin position="15"/>
        <end position="39"/>
    </location>
</feature>
<organism evidence="4 5">
    <name type="scientific">Paraburkholderia youngii</name>
    <dbReference type="NCBI Taxonomy" id="2782701"/>
    <lineage>
        <taxon>Bacteria</taxon>
        <taxon>Pseudomonadati</taxon>
        <taxon>Pseudomonadota</taxon>
        <taxon>Betaproteobacteria</taxon>
        <taxon>Burkholderiales</taxon>
        <taxon>Burkholderiaceae</taxon>
        <taxon>Paraburkholderia</taxon>
    </lineage>
</organism>
<evidence type="ECO:0000256" key="2">
    <source>
        <dbReference type="SAM" id="Phobius"/>
    </source>
</evidence>
<comment type="caution">
    <text evidence="4">The sequence shown here is derived from an EMBL/GenBank/DDBJ whole genome shotgun (WGS) entry which is preliminary data.</text>
</comment>
<dbReference type="RefSeq" id="WP_184226760.1">
    <property type="nucleotide sequence ID" value="NZ_JACHDE010000006.1"/>
</dbReference>
<feature type="transmembrane region" description="Helical" evidence="2">
    <location>
        <begin position="48"/>
        <end position="67"/>
    </location>
</feature>
<dbReference type="Proteomes" id="UP000592820">
    <property type="component" value="Unassembled WGS sequence"/>
</dbReference>
<keyword evidence="3" id="KW-0732">Signal</keyword>
<evidence type="ECO:0000256" key="1">
    <source>
        <dbReference type="SAM" id="MobiDB-lite"/>
    </source>
</evidence>
<name>A0A7W8L7A4_9BURK</name>
<feature type="signal peptide" evidence="3">
    <location>
        <begin position="1"/>
        <end position="21"/>
    </location>
</feature>
<dbReference type="AlphaFoldDB" id="A0A7W8L7A4"/>
<evidence type="ECO:0000313" key="4">
    <source>
        <dbReference type="EMBL" id="MBB5401736.1"/>
    </source>
</evidence>
<dbReference type="SUPFAM" id="SSF63829">
    <property type="entry name" value="Calcium-dependent phosphotriesterase"/>
    <property type="match status" value="1"/>
</dbReference>
<sequence>MKTVITHLAPRLAAPANPAQATQPMLARSTAGSGRPAGSARGHPWRRLLLALCGIGVALGAANFAYAEDSVPLLPPPSVTSTTVPANGDLNPYGVAFVPAGFPNYGTIAPGDLLVSNFNNAQNVQGTGTTIVKIVPGAKQATTFFQGPPGLGLTMALNVLRGGFVLVGNTPTTDGTFHTIKPGSLIIVSRSGNMIAQWTTAAKIDGRWGMTVFDQGDRAKVFVSNVLNGTVVRLDVTVDDSGVHLVRAIQVASGYQFRGDPAAVEIGPAGLVYDPLRDVLYVASIVDNAIFAVFGAGTSQHDGGKGVVIYADNKHLHGALGLASGPNGHLFTSNGDAINPDPAQPSELVEFTPRGQFVAQLPIDPAPDGAFGIAFGRVINEHVHFAAVDDNTNAITDWNLPFEDR</sequence>
<gene>
    <name evidence="4" type="ORF">HDG41_003819</name>
</gene>
<keyword evidence="2" id="KW-1133">Transmembrane helix</keyword>
<accession>A0A7W8L7A4</accession>
<feature type="chain" id="PRO_5030752854" evidence="3">
    <location>
        <begin position="22"/>
        <end position="405"/>
    </location>
</feature>
<keyword evidence="2" id="KW-0472">Membrane</keyword>
<keyword evidence="2" id="KW-0812">Transmembrane</keyword>
<proteinExistence type="predicted"/>
<protein>
    <submittedName>
        <fullName evidence="4">Uncharacterized protein</fullName>
    </submittedName>
</protein>
<evidence type="ECO:0000256" key="3">
    <source>
        <dbReference type="SAM" id="SignalP"/>
    </source>
</evidence>
<dbReference type="EMBL" id="JACHDE010000006">
    <property type="protein sequence ID" value="MBB5401736.1"/>
    <property type="molecule type" value="Genomic_DNA"/>
</dbReference>